<dbReference type="Gene3D" id="3.30.470.20">
    <property type="entry name" value="ATP-grasp fold, B domain"/>
    <property type="match status" value="1"/>
</dbReference>
<organism evidence="3 4">
    <name type="scientific">Candidatus Methylophosphatis roskildensis</name>
    <dbReference type="NCBI Taxonomy" id="2899263"/>
    <lineage>
        <taxon>Bacteria</taxon>
        <taxon>Pseudomonadati</taxon>
        <taxon>Pseudomonadota</taxon>
        <taxon>Betaproteobacteria</taxon>
        <taxon>Nitrosomonadales</taxon>
        <taxon>Sterolibacteriaceae</taxon>
        <taxon>Candidatus Methylophosphatis</taxon>
    </lineage>
</organism>
<sequence>MKPIRILLLSGGSLVGQNVLDSLADRRDAVELMATNSVATDVSLFEFDRVFLTPPTAQDPAVFARRLSEILDEHDPDLVIPCRDDDVVFLAQLAERRPDIAGRFLCGSTAAALASVDKWASWQFARDRGLPFAPTAATPLAPSGARTFADEHGLPLIAKPRWGFASRGVRILVNHAQILRASSHDGHVIQAFLGDARGVTDYLQNLEQAGIPLFHSFEGIKHSIQIVIAPDGTSAGSFCSRNVNRNGTSLRLDRYEGADAQAIADRCHDAFSEAGWRGPLNIQCQQTPDGNILIYEFNGRISGATAARRVMGFDELGLVVRAFAGRELPPSRAAACRVDTVIRRAIDIALRQDLIEQLERDQTWQGSPQ</sequence>
<name>A0A9D7HNZ0_9PROT</name>
<keyword evidence="1" id="KW-0547">Nucleotide-binding</keyword>
<dbReference type="PROSITE" id="PS50975">
    <property type="entry name" value="ATP_GRASP"/>
    <property type="match status" value="1"/>
</dbReference>
<keyword evidence="1" id="KW-0067">ATP-binding</keyword>
<accession>A0A9D7HNZ0</accession>
<dbReference type="InterPro" id="IPR011761">
    <property type="entry name" value="ATP-grasp"/>
</dbReference>
<evidence type="ECO:0000313" key="3">
    <source>
        <dbReference type="EMBL" id="MBK6975293.1"/>
    </source>
</evidence>
<dbReference type="Proteomes" id="UP000807785">
    <property type="component" value="Unassembled WGS sequence"/>
</dbReference>
<dbReference type="Gene3D" id="3.40.50.20">
    <property type="match status" value="1"/>
</dbReference>
<proteinExistence type="predicted"/>
<feature type="domain" description="ATP-grasp" evidence="2">
    <location>
        <begin position="122"/>
        <end position="324"/>
    </location>
</feature>
<evidence type="ECO:0000259" key="2">
    <source>
        <dbReference type="PROSITE" id="PS50975"/>
    </source>
</evidence>
<protein>
    <recommendedName>
        <fullName evidence="2">ATP-grasp domain-containing protein</fullName>
    </recommendedName>
</protein>
<evidence type="ECO:0000256" key="1">
    <source>
        <dbReference type="PROSITE-ProRule" id="PRU00409"/>
    </source>
</evidence>
<evidence type="ECO:0000313" key="4">
    <source>
        <dbReference type="Proteomes" id="UP000807785"/>
    </source>
</evidence>
<dbReference type="Gene3D" id="3.30.1490.20">
    <property type="entry name" value="ATP-grasp fold, A domain"/>
    <property type="match status" value="1"/>
</dbReference>
<dbReference type="InterPro" id="IPR013815">
    <property type="entry name" value="ATP_grasp_subdomain_1"/>
</dbReference>
<dbReference type="AlphaFoldDB" id="A0A9D7HNZ0"/>
<reference evidence="3" key="1">
    <citation type="submission" date="2020-10" db="EMBL/GenBank/DDBJ databases">
        <title>Connecting structure to function with the recovery of over 1000 high-quality activated sludge metagenome-assembled genomes encoding full-length rRNA genes using long-read sequencing.</title>
        <authorList>
            <person name="Singleton C.M."/>
            <person name="Petriglieri F."/>
            <person name="Kristensen J.M."/>
            <person name="Kirkegaard R.H."/>
            <person name="Michaelsen T.Y."/>
            <person name="Andersen M.H."/>
            <person name="Karst S.M."/>
            <person name="Dueholm M.S."/>
            <person name="Nielsen P.H."/>
            <person name="Albertsen M."/>
        </authorList>
    </citation>
    <scope>NUCLEOTIDE SEQUENCE</scope>
    <source>
        <strain evidence="3">Bjer_18-Q3-R1-45_BAT3C.347</strain>
    </source>
</reference>
<dbReference type="GO" id="GO:0046872">
    <property type="term" value="F:metal ion binding"/>
    <property type="evidence" value="ECO:0007669"/>
    <property type="project" value="InterPro"/>
</dbReference>
<comment type="caution">
    <text evidence="3">The sequence shown here is derived from an EMBL/GenBank/DDBJ whole genome shotgun (WGS) entry which is preliminary data.</text>
</comment>
<dbReference type="EMBL" id="JADJEV010000005">
    <property type="protein sequence ID" value="MBK6975293.1"/>
    <property type="molecule type" value="Genomic_DNA"/>
</dbReference>
<dbReference type="GO" id="GO:0005524">
    <property type="term" value="F:ATP binding"/>
    <property type="evidence" value="ECO:0007669"/>
    <property type="project" value="UniProtKB-UniRule"/>
</dbReference>
<dbReference type="SUPFAM" id="SSF56059">
    <property type="entry name" value="Glutathione synthetase ATP-binding domain-like"/>
    <property type="match status" value="1"/>
</dbReference>
<gene>
    <name evidence="3" type="ORF">IPH26_20910</name>
</gene>